<reference evidence="6" key="1">
    <citation type="submission" date="2016-10" db="EMBL/GenBank/DDBJ databases">
        <authorList>
            <person name="Varghese N."/>
        </authorList>
    </citation>
    <scope>NUCLEOTIDE SEQUENCE [LARGE SCALE GENOMIC DNA]</scope>
    <source>
        <strain evidence="6">DSM 20406</strain>
    </source>
</reference>
<evidence type="ECO:0000313" key="5">
    <source>
        <dbReference type="EMBL" id="SEJ16273.1"/>
    </source>
</evidence>
<sequence>MPVNMKGILMGGCLDILVNLCGTRFDEAKKAIRYKKMIWVLEACDLSPMGIRRAIWELDEAGWFKNASGFVIGHPLAAIKKEIIGVNQYNAVYELLEKYHIPMIVDADVGHINPNMPLVIGTHAYVSSYNNTIEVKMDC</sequence>
<evidence type="ECO:0000256" key="1">
    <source>
        <dbReference type="ARBA" id="ARBA00022645"/>
    </source>
</evidence>
<gene>
    <name evidence="5" type="ORF">SAMN04487834_10671</name>
</gene>
<dbReference type="Gene3D" id="3.50.30.60">
    <property type="entry name" value="LD-carboxypeptidase A C-terminal domain-like"/>
    <property type="match status" value="1"/>
</dbReference>
<dbReference type="GO" id="GO:0006508">
    <property type="term" value="P:proteolysis"/>
    <property type="evidence" value="ECO:0007669"/>
    <property type="project" value="UniProtKB-KW"/>
</dbReference>
<dbReference type="InterPro" id="IPR003507">
    <property type="entry name" value="S66_fam"/>
</dbReference>
<evidence type="ECO:0000256" key="3">
    <source>
        <dbReference type="ARBA" id="ARBA00022825"/>
    </source>
</evidence>
<feature type="domain" description="LD-carboxypeptidase C-terminal" evidence="4">
    <location>
        <begin position="6"/>
        <end position="125"/>
    </location>
</feature>
<proteinExistence type="predicted"/>
<dbReference type="AlphaFoldDB" id="A0A1H6WH99"/>
<evidence type="ECO:0000259" key="4">
    <source>
        <dbReference type="Pfam" id="PF17676"/>
    </source>
</evidence>
<dbReference type="EMBL" id="FNYK01000067">
    <property type="protein sequence ID" value="SEJ16273.1"/>
    <property type="molecule type" value="Genomic_DNA"/>
</dbReference>
<dbReference type="Proteomes" id="UP000183028">
    <property type="component" value="Unassembled WGS sequence"/>
</dbReference>
<evidence type="ECO:0000313" key="6">
    <source>
        <dbReference type="Proteomes" id="UP000183028"/>
    </source>
</evidence>
<dbReference type="RefSeq" id="WP_074732655.1">
    <property type="nucleotide sequence ID" value="NZ_FNYK01000067.1"/>
</dbReference>
<accession>A0A1H6WH99</accession>
<dbReference type="SUPFAM" id="SSF141986">
    <property type="entry name" value="LD-carboxypeptidase A C-terminal domain-like"/>
    <property type="match status" value="1"/>
</dbReference>
<protein>
    <submittedName>
        <fullName evidence="5">LD-carboxypeptidase</fullName>
    </submittedName>
</protein>
<dbReference type="InterPro" id="IPR040921">
    <property type="entry name" value="Peptidase_S66C"/>
</dbReference>
<dbReference type="PANTHER" id="PTHR30237:SF2">
    <property type="entry name" value="MUREIN TETRAPEPTIDE CARBOXYPEPTIDASE"/>
    <property type="match status" value="1"/>
</dbReference>
<organism evidence="5 6">
    <name type="scientific">Sharpea azabuensis</name>
    <dbReference type="NCBI Taxonomy" id="322505"/>
    <lineage>
        <taxon>Bacteria</taxon>
        <taxon>Bacillati</taxon>
        <taxon>Bacillota</taxon>
        <taxon>Erysipelotrichia</taxon>
        <taxon>Erysipelotrichales</taxon>
        <taxon>Coprobacillaceae</taxon>
        <taxon>Sharpea</taxon>
    </lineage>
</organism>
<keyword evidence="3" id="KW-0720">Serine protease</keyword>
<dbReference type="GO" id="GO:0008236">
    <property type="term" value="F:serine-type peptidase activity"/>
    <property type="evidence" value="ECO:0007669"/>
    <property type="project" value="UniProtKB-KW"/>
</dbReference>
<dbReference type="GO" id="GO:0004180">
    <property type="term" value="F:carboxypeptidase activity"/>
    <property type="evidence" value="ECO:0007669"/>
    <property type="project" value="UniProtKB-KW"/>
</dbReference>
<keyword evidence="2" id="KW-0645">Protease</keyword>
<dbReference type="InterPro" id="IPR027461">
    <property type="entry name" value="Carboxypeptidase_A_C_sf"/>
</dbReference>
<dbReference type="PANTHER" id="PTHR30237">
    <property type="entry name" value="MURAMOYLTETRAPEPTIDE CARBOXYPEPTIDASE"/>
    <property type="match status" value="1"/>
</dbReference>
<keyword evidence="1 5" id="KW-0121">Carboxypeptidase</keyword>
<evidence type="ECO:0000256" key="2">
    <source>
        <dbReference type="ARBA" id="ARBA00022670"/>
    </source>
</evidence>
<keyword evidence="6" id="KW-1185">Reference proteome</keyword>
<dbReference type="Pfam" id="PF17676">
    <property type="entry name" value="Peptidase_S66C"/>
    <property type="match status" value="1"/>
</dbReference>
<dbReference type="OrthoDB" id="9807329at2"/>
<name>A0A1H6WH99_9FIRM</name>
<keyword evidence="3" id="KW-0378">Hydrolase</keyword>